<evidence type="ECO:0000256" key="9">
    <source>
        <dbReference type="ARBA" id="ARBA00022801"/>
    </source>
</evidence>
<keyword evidence="9 11" id="KW-0378">Hydrolase</keyword>
<dbReference type="InterPro" id="IPR002410">
    <property type="entry name" value="Peptidase_S33"/>
</dbReference>
<evidence type="ECO:0000256" key="7">
    <source>
        <dbReference type="ARBA" id="ARBA00022490"/>
    </source>
</evidence>
<dbReference type="PRINTS" id="PR00793">
    <property type="entry name" value="PROAMNOPTASE"/>
</dbReference>
<dbReference type="RefSeq" id="WP_309771766.1">
    <property type="nucleotide sequence ID" value="NZ_JAVIZC010000003.1"/>
</dbReference>
<dbReference type="GO" id="GO:0006508">
    <property type="term" value="P:proteolysis"/>
    <property type="evidence" value="ECO:0007669"/>
    <property type="project" value="UniProtKB-KW"/>
</dbReference>
<gene>
    <name evidence="15" type="ORF">QE369_003550</name>
</gene>
<feature type="active site" description="Nucleophile" evidence="12">
    <location>
        <position position="113"/>
    </location>
</feature>
<feature type="active site" description="Proton donor" evidence="12">
    <location>
        <position position="296"/>
    </location>
</feature>
<dbReference type="AlphaFoldDB" id="A0AAJ2BGI0"/>
<comment type="caution">
    <text evidence="15">The sequence shown here is derived from an EMBL/GenBank/DDBJ whole genome shotgun (WGS) entry which is preliminary data.</text>
</comment>
<keyword evidence="6 11" id="KW-0031">Aminopeptidase</keyword>
<evidence type="ECO:0000256" key="8">
    <source>
        <dbReference type="ARBA" id="ARBA00022670"/>
    </source>
</evidence>
<proteinExistence type="inferred from homology"/>
<feature type="active site" evidence="12">
    <location>
        <position position="268"/>
    </location>
</feature>
<organism evidence="15 16">
    <name type="scientific">Agrobacterium larrymoorei</name>
    <dbReference type="NCBI Taxonomy" id="160699"/>
    <lineage>
        <taxon>Bacteria</taxon>
        <taxon>Pseudomonadati</taxon>
        <taxon>Pseudomonadota</taxon>
        <taxon>Alphaproteobacteria</taxon>
        <taxon>Hyphomicrobiales</taxon>
        <taxon>Rhizobiaceae</taxon>
        <taxon>Rhizobium/Agrobacterium group</taxon>
        <taxon>Agrobacterium</taxon>
    </lineage>
</organism>
<evidence type="ECO:0000313" key="15">
    <source>
        <dbReference type="EMBL" id="MDR6103353.1"/>
    </source>
</evidence>
<keyword evidence="8 11" id="KW-0645">Protease</keyword>
<evidence type="ECO:0000256" key="5">
    <source>
        <dbReference type="ARBA" id="ARBA00021843"/>
    </source>
</evidence>
<dbReference type="PANTHER" id="PTHR43722:SF1">
    <property type="entry name" value="PROLINE IMINOPEPTIDASE"/>
    <property type="match status" value="1"/>
</dbReference>
<reference evidence="15" key="1">
    <citation type="submission" date="2023-08" db="EMBL/GenBank/DDBJ databases">
        <title>Functional and genomic diversity of the sorghum phyllosphere microbiome.</title>
        <authorList>
            <person name="Shade A."/>
        </authorList>
    </citation>
    <scope>NUCLEOTIDE SEQUENCE</scope>
    <source>
        <strain evidence="15">SORGH_AS_0974</strain>
    </source>
</reference>
<dbReference type="Pfam" id="PF00561">
    <property type="entry name" value="Abhydrolase_1"/>
    <property type="match status" value="1"/>
</dbReference>
<evidence type="ECO:0000256" key="2">
    <source>
        <dbReference type="ARBA" id="ARBA00004496"/>
    </source>
</evidence>
<comment type="similarity">
    <text evidence="3 11 13">Belongs to the peptidase S33 family.</text>
</comment>
<dbReference type="SUPFAM" id="SSF53474">
    <property type="entry name" value="alpha/beta-Hydrolases"/>
    <property type="match status" value="1"/>
</dbReference>
<evidence type="ECO:0000256" key="13">
    <source>
        <dbReference type="RuleBase" id="RU003421"/>
    </source>
</evidence>
<name>A0AAJ2BGI0_9HYPH</name>
<dbReference type="Proteomes" id="UP001255601">
    <property type="component" value="Unassembled WGS sequence"/>
</dbReference>
<comment type="subcellular location">
    <subcellularLocation>
        <location evidence="2 11">Cytoplasm</location>
    </subcellularLocation>
</comment>
<dbReference type="Gene3D" id="3.40.50.1820">
    <property type="entry name" value="alpha/beta hydrolase"/>
    <property type="match status" value="1"/>
</dbReference>
<evidence type="ECO:0000256" key="12">
    <source>
        <dbReference type="PIRSR" id="PIRSR006431-1"/>
    </source>
</evidence>
<feature type="domain" description="AB hydrolase-1" evidence="14">
    <location>
        <begin position="35"/>
        <end position="296"/>
    </location>
</feature>
<evidence type="ECO:0000256" key="4">
    <source>
        <dbReference type="ARBA" id="ARBA00012568"/>
    </source>
</evidence>
<protein>
    <recommendedName>
        <fullName evidence="5 11">Proline iminopeptidase</fullName>
        <shortName evidence="11">PIP</shortName>
        <ecNumber evidence="4 11">3.4.11.5</ecNumber>
    </recommendedName>
    <alternativeName>
        <fullName evidence="10 11">Prolyl aminopeptidase</fullName>
    </alternativeName>
</protein>
<accession>A0AAJ2BGI0</accession>
<dbReference type="PIRSF" id="PIRSF006431">
    <property type="entry name" value="Pept_S33"/>
    <property type="match status" value="1"/>
</dbReference>
<evidence type="ECO:0000256" key="1">
    <source>
        <dbReference type="ARBA" id="ARBA00001585"/>
    </source>
</evidence>
<comment type="catalytic activity">
    <reaction evidence="1 11 13">
        <text>Release of N-terminal proline from a peptide.</text>
        <dbReference type="EC" id="3.4.11.5"/>
    </reaction>
</comment>
<dbReference type="PRINTS" id="PR00111">
    <property type="entry name" value="ABHYDROLASE"/>
</dbReference>
<dbReference type="EC" id="3.4.11.5" evidence="4 11"/>
<evidence type="ECO:0000256" key="6">
    <source>
        <dbReference type="ARBA" id="ARBA00022438"/>
    </source>
</evidence>
<keyword evidence="7 11" id="KW-0963">Cytoplasm</keyword>
<dbReference type="InterPro" id="IPR005944">
    <property type="entry name" value="Pro_iminopeptidase"/>
</dbReference>
<dbReference type="GO" id="GO:0005737">
    <property type="term" value="C:cytoplasm"/>
    <property type="evidence" value="ECO:0007669"/>
    <property type="project" value="UniProtKB-SubCell"/>
</dbReference>
<dbReference type="GO" id="GO:0004177">
    <property type="term" value="F:aminopeptidase activity"/>
    <property type="evidence" value="ECO:0007669"/>
    <property type="project" value="UniProtKB-UniRule"/>
</dbReference>
<dbReference type="PANTHER" id="PTHR43722">
    <property type="entry name" value="PROLINE IMINOPEPTIDASE"/>
    <property type="match status" value="1"/>
</dbReference>
<evidence type="ECO:0000256" key="10">
    <source>
        <dbReference type="ARBA" id="ARBA00029605"/>
    </source>
</evidence>
<evidence type="ECO:0000313" key="16">
    <source>
        <dbReference type="Proteomes" id="UP001255601"/>
    </source>
</evidence>
<evidence type="ECO:0000259" key="14">
    <source>
        <dbReference type="Pfam" id="PF00561"/>
    </source>
</evidence>
<evidence type="ECO:0000256" key="11">
    <source>
        <dbReference type="PIRNR" id="PIRNR006431"/>
    </source>
</evidence>
<dbReference type="InterPro" id="IPR029058">
    <property type="entry name" value="AB_hydrolase_fold"/>
</dbReference>
<dbReference type="InterPro" id="IPR000073">
    <property type="entry name" value="AB_hydrolase_1"/>
</dbReference>
<evidence type="ECO:0000256" key="3">
    <source>
        <dbReference type="ARBA" id="ARBA00010088"/>
    </source>
</evidence>
<dbReference type="NCBIfam" id="TIGR01249">
    <property type="entry name" value="pro_imino_pep_1"/>
    <property type="match status" value="1"/>
</dbReference>
<sequence length="313" mass="34898">MYPQSGIFASGLLAVDEKTEIYWETSGNPTGKPALYLHGGPGSSLGSGSYRQLFDPDAYFIVGIDQRGCGRSRPLATEIWRDLESNNTAALIGDIEAVRAHLEVDGWLVSGVSWGATLALALAQQHPERVSEMVLMAVTTTSRAEIDWITEGVGRLFPKEWEAFEAASGRRPGERVVEAYARRLASDRTLDRLAAAEAWNEWESTHISLDPNFTPISHRFDDERALVFATLVTHYWANDGFLRNENAIFQRMSAIDSIPAVLIHGRRDYSGPLITPWKLHQTWSTSQLIIVEEEGHGGPKCRDQMRLALDSFR</sequence>
<dbReference type="EMBL" id="JAVIZC010000003">
    <property type="protein sequence ID" value="MDR6103353.1"/>
    <property type="molecule type" value="Genomic_DNA"/>
</dbReference>